<evidence type="ECO:0000313" key="1">
    <source>
        <dbReference type="EMBL" id="KAL3504031.1"/>
    </source>
</evidence>
<dbReference type="EMBL" id="JBJUIK010000014">
    <property type="protein sequence ID" value="KAL3504031.1"/>
    <property type="molecule type" value="Genomic_DNA"/>
</dbReference>
<gene>
    <name evidence="1" type="ORF">ACH5RR_033872</name>
</gene>
<protein>
    <submittedName>
        <fullName evidence="1">Uncharacterized protein</fullName>
    </submittedName>
</protein>
<name>A0ABD2YAI4_9GENT</name>
<keyword evidence="2" id="KW-1185">Reference proteome</keyword>
<evidence type="ECO:0000313" key="2">
    <source>
        <dbReference type="Proteomes" id="UP001630127"/>
    </source>
</evidence>
<accession>A0ABD2YAI4</accession>
<proteinExistence type="predicted"/>
<sequence length="69" mass="7625">MDGMVSVESGLGLSLLWFDWYLTARNNGIGRREERTGSDKGKPVCDYLKKDRDDNEGKWMLAEDGGAGG</sequence>
<reference evidence="1 2" key="1">
    <citation type="submission" date="2024-11" db="EMBL/GenBank/DDBJ databases">
        <title>A near-complete genome assembly of Cinchona calisaya.</title>
        <authorList>
            <person name="Lian D.C."/>
            <person name="Zhao X.W."/>
            <person name="Wei L."/>
        </authorList>
    </citation>
    <scope>NUCLEOTIDE SEQUENCE [LARGE SCALE GENOMIC DNA]</scope>
    <source>
        <tissue evidence="1">Nenye</tissue>
    </source>
</reference>
<dbReference type="Proteomes" id="UP001630127">
    <property type="component" value="Unassembled WGS sequence"/>
</dbReference>
<comment type="caution">
    <text evidence="1">The sequence shown here is derived from an EMBL/GenBank/DDBJ whole genome shotgun (WGS) entry which is preliminary data.</text>
</comment>
<organism evidence="1 2">
    <name type="scientific">Cinchona calisaya</name>
    <dbReference type="NCBI Taxonomy" id="153742"/>
    <lineage>
        <taxon>Eukaryota</taxon>
        <taxon>Viridiplantae</taxon>
        <taxon>Streptophyta</taxon>
        <taxon>Embryophyta</taxon>
        <taxon>Tracheophyta</taxon>
        <taxon>Spermatophyta</taxon>
        <taxon>Magnoliopsida</taxon>
        <taxon>eudicotyledons</taxon>
        <taxon>Gunneridae</taxon>
        <taxon>Pentapetalae</taxon>
        <taxon>asterids</taxon>
        <taxon>lamiids</taxon>
        <taxon>Gentianales</taxon>
        <taxon>Rubiaceae</taxon>
        <taxon>Cinchonoideae</taxon>
        <taxon>Cinchoneae</taxon>
        <taxon>Cinchona</taxon>
    </lineage>
</organism>
<dbReference type="AlphaFoldDB" id="A0ABD2YAI4"/>